<name>A0A8S4ESB3_PLUXY</name>
<feature type="compositionally biased region" description="Polar residues" evidence="1">
    <location>
        <begin position="26"/>
        <end position="51"/>
    </location>
</feature>
<dbReference type="AlphaFoldDB" id="A0A8S4ESB3"/>
<dbReference type="Proteomes" id="UP000653454">
    <property type="component" value="Unassembled WGS sequence"/>
</dbReference>
<accession>A0A8S4ESB3</accession>
<feature type="compositionally biased region" description="Low complexity" evidence="1">
    <location>
        <begin position="16"/>
        <end position="25"/>
    </location>
</feature>
<evidence type="ECO:0000313" key="3">
    <source>
        <dbReference type="Proteomes" id="UP000653454"/>
    </source>
</evidence>
<evidence type="ECO:0000256" key="1">
    <source>
        <dbReference type="SAM" id="MobiDB-lite"/>
    </source>
</evidence>
<organism evidence="2 3">
    <name type="scientific">Plutella xylostella</name>
    <name type="common">Diamondback moth</name>
    <name type="synonym">Plutella maculipennis</name>
    <dbReference type="NCBI Taxonomy" id="51655"/>
    <lineage>
        <taxon>Eukaryota</taxon>
        <taxon>Metazoa</taxon>
        <taxon>Ecdysozoa</taxon>
        <taxon>Arthropoda</taxon>
        <taxon>Hexapoda</taxon>
        <taxon>Insecta</taxon>
        <taxon>Pterygota</taxon>
        <taxon>Neoptera</taxon>
        <taxon>Endopterygota</taxon>
        <taxon>Lepidoptera</taxon>
        <taxon>Glossata</taxon>
        <taxon>Ditrysia</taxon>
        <taxon>Yponomeutoidea</taxon>
        <taxon>Plutellidae</taxon>
        <taxon>Plutella</taxon>
    </lineage>
</organism>
<dbReference type="EMBL" id="CAJHNJ030000021">
    <property type="protein sequence ID" value="CAG9118602.1"/>
    <property type="molecule type" value="Genomic_DNA"/>
</dbReference>
<feature type="compositionally biased region" description="Basic and acidic residues" evidence="1">
    <location>
        <begin position="66"/>
        <end position="78"/>
    </location>
</feature>
<gene>
    <name evidence="2" type="ORF">PLXY2_LOCUS6511</name>
</gene>
<feature type="non-terminal residue" evidence="2">
    <location>
        <position position="99"/>
    </location>
</feature>
<sequence>MSNGKTEGLDQEENHNNVPNTTSNNLKSKQSLTVKLSSKQNVVNDANTNSKHSVHNKIQLGSKPNIESKDKLGHDRRSNINNINPTSKQNLSHGNVASK</sequence>
<feature type="compositionally biased region" description="Polar residues" evidence="1">
    <location>
        <begin position="79"/>
        <end position="99"/>
    </location>
</feature>
<feature type="region of interest" description="Disordered" evidence="1">
    <location>
        <begin position="1"/>
        <end position="99"/>
    </location>
</feature>
<proteinExistence type="predicted"/>
<keyword evidence="3" id="KW-1185">Reference proteome</keyword>
<reference evidence="2" key="1">
    <citation type="submission" date="2020-11" db="EMBL/GenBank/DDBJ databases">
        <authorList>
            <person name="Whiteford S."/>
        </authorList>
    </citation>
    <scope>NUCLEOTIDE SEQUENCE</scope>
</reference>
<protein>
    <submittedName>
        <fullName evidence="2">(diamondback moth) hypothetical protein</fullName>
    </submittedName>
</protein>
<comment type="caution">
    <text evidence="2">The sequence shown here is derived from an EMBL/GenBank/DDBJ whole genome shotgun (WGS) entry which is preliminary data.</text>
</comment>
<evidence type="ECO:0000313" key="2">
    <source>
        <dbReference type="EMBL" id="CAG9118602.1"/>
    </source>
</evidence>